<accession>A0AAN6DS54</accession>
<dbReference type="Proteomes" id="UP001203852">
    <property type="component" value="Unassembled WGS sequence"/>
</dbReference>
<evidence type="ECO:0000256" key="1">
    <source>
        <dbReference type="SAM" id="MobiDB-lite"/>
    </source>
</evidence>
<keyword evidence="3" id="KW-1185">Reference proteome</keyword>
<organism evidence="2 3">
    <name type="scientific">Exophiala viscosa</name>
    <dbReference type="NCBI Taxonomy" id="2486360"/>
    <lineage>
        <taxon>Eukaryota</taxon>
        <taxon>Fungi</taxon>
        <taxon>Dikarya</taxon>
        <taxon>Ascomycota</taxon>
        <taxon>Pezizomycotina</taxon>
        <taxon>Eurotiomycetes</taxon>
        <taxon>Chaetothyriomycetidae</taxon>
        <taxon>Chaetothyriales</taxon>
        <taxon>Herpotrichiellaceae</taxon>
        <taxon>Exophiala</taxon>
    </lineage>
</organism>
<comment type="caution">
    <text evidence="2">The sequence shown here is derived from an EMBL/GenBank/DDBJ whole genome shotgun (WGS) entry which is preliminary data.</text>
</comment>
<dbReference type="EMBL" id="MU404359">
    <property type="protein sequence ID" value="KAI1609830.1"/>
    <property type="molecule type" value="Genomic_DNA"/>
</dbReference>
<feature type="region of interest" description="Disordered" evidence="1">
    <location>
        <begin position="1"/>
        <end position="22"/>
    </location>
</feature>
<protein>
    <submittedName>
        <fullName evidence="2">Uncharacterized protein</fullName>
    </submittedName>
</protein>
<evidence type="ECO:0000313" key="3">
    <source>
        <dbReference type="Proteomes" id="UP001203852"/>
    </source>
</evidence>
<dbReference type="AlphaFoldDB" id="A0AAN6DS54"/>
<name>A0AAN6DS54_9EURO</name>
<proteinExistence type="predicted"/>
<gene>
    <name evidence="2" type="ORF">EDD36DRAFT_57906</name>
</gene>
<sequence length="122" mass="13500">MDASTHTGSELAGLPKSSYHPTSNAKSCIEIPGRAVNPGKLIALLKTNFGLGAYDIMMARNKYIITTPRQLATYDIAGLRRSYCFEININFGHRIKVPCARTRDGCKEGTTPQWCGLFWKCT</sequence>
<evidence type="ECO:0000313" key="2">
    <source>
        <dbReference type="EMBL" id="KAI1609830.1"/>
    </source>
</evidence>
<reference evidence="2" key="1">
    <citation type="journal article" date="2022" name="bioRxiv">
        <title>Deciphering the potential niche of two novel black yeast fungi from a biological soil crust based on their genomes, phenotypes, and melanin regulation.</title>
        <authorList>
            <consortium name="DOE Joint Genome Institute"/>
            <person name="Carr E.C."/>
            <person name="Barton Q."/>
            <person name="Grambo S."/>
            <person name="Sullivan M."/>
            <person name="Renfro C.M."/>
            <person name="Kuo A."/>
            <person name="Pangilinan J."/>
            <person name="Lipzen A."/>
            <person name="Keymanesh K."/>
            <person name="Savage E."/>
            <person name="Barry K."/>
            <person name="Grigoriev I.V."/>
            <person name="Riekhof W.R."/>
            <person name="Harris S.S."/>
        </authorList>
    </citation>
    <scope>NUCLEOTIDE SEQUENCE</scope>
    <source>
        <strain evidence="2">JF 03-4F</strain>
    </source>
</reference>